<organism evidence="3 4">
    <name type="scientific">Salinarimonas ramus</name>
    <dbReference type="NCBI Taxonomy" id="690164"/>
    <lineage>
        <taxon>Bacteria</taxon>
        <taxon>Pseudomonadati</taxon>
        <taxon>Pseudomonadota</taxon>
        <taxon>Alphaproteobacteria</taxon>
        <taxon>Hyphomicrobiales</taxon>
        <taxon>Salinarimonadaceae</taxon>
        <taxon>Salinarimonas</taxon>
    </lineage>
</organism>
<dbReference type="NCBIfam" id="NF002673">
    <property type="entry name" value="PRK02399.1-1"/>
    <property type="match status" value="1"/>
</dbReference>
<name>A0A917Q3P2_9HYPH</name>
<evidence type="ECO:0000259" key="2">
    <source>
        <dbReference type="Pfam" id="PF23189"/>
    </source>
</evidence>
<sequence>MSTGRVYVVGTFDTKADELLYVARLVREAGVETVTVDVGTTTSAEHADVPGHEVARFHPEGPGRVLGAPDRGQAVIAMSKALVAFVASRGDVAGMIGLGGSGGTSLIAPALRALPLGLPKLMVSTVASGDTSGYVGVSDVTMMYPVTDIAGLNTVSRRILANAAHAIAGMVARAAPKPAQDARPALALSMFGVTTKAVQQLRTRLERDYDCIVFHANGAGGRSLEAIAGSGMVEAVLDLTTTEVADHLMGGICTAGPERFDVLARTGIPWIGSCGALDMVNFGPRDTVPERYADRLLFVHNANITLMRTTPEENVAMARWLAAKLNASPGPVDLVLPLGGVSALDAPGEAFWDPAADEALFETLEAAFELSETHKLHRVDAHINDAAFAAFVERLLRVERFSRSASN</sequence>
<dbReference type="Proteomes" id="UP000600449">
    <property type="component" value="Unassembled WGS sequence"/>
</dbReference>
<keyword evidence="4" id="KW-1185">Reference proteome</keyword>
<dbReference type="NCBIfam" id="NF002674">
    <property type="entry name" value="PRK02399.1-2"/>
    <property type="match status" value="1"/>
</dbReference>
<dbReference type="CDD" id="cd15488">
    <property type="entry name" value="Tm-1-like"/>
    <property type="match status" value="1"/>
</dbReference>
<dbReference type="InterPro" id="IPR044122">
    <property type="entry name" value="UPF0261_N"/>
</dbReference>
<dbReference type="PANTHER" id="PTHR31862">
    <property type="entry name" value="UPF0261 DOMAIN PROTEIN (AFU_ORTHOLOGUE AFUA_1G10120)"/>
    <property type="match status" value="1"/>
</dbReference>
<feature type="domain" description="UPF0261" evidence="2">
    <location>
        <begin position="183"/>
        <end position="393"/>
    </location>
</feature>
<protein>
    <submittedName>
        <fullName evidence="3">UPF0261 protein</fullName>
    </submittedName>
</protein>
<dbReference type="InterPro" id="IPR051353">
    <property type="entry name" value="Tobamovirus_resist_UPF0261"/>
</dbReference>
<dbReference type="Gene3D" id="3.40.50.12020">
    <property type="entry name" value="Uncharacterised protein family UPF0261, NN domain"/>
    <property type="match status" value="1"/>
</dbReference>
<dbReference type="AlphaFoldDB" id="A0A917Q3P2"/>
<evidence type="ECO:0000313" key="4">
    <source>
        <dbReference type="Proteomes" id="UP000600449"/>
    </source>
</evidence>
<dbReference type="PIRSF" id="PIRSF033271">
    <property type="entry name" value="UCP033271"/>
    <property type="match status" value="1"/>
</dbReference>
<dbReference type="RefSeq" id="WP_188909149.1">
    <property type="nucleotide sequence ID" value="NZ_BMMF01000001.1"/>
</dbReference>
<feature type="domain" description="UPF0261" evidence="1">
    <location>
        <begin position="5"/>
        <end position="173"/>
    </location>
</feature>
<dbReference type="EMBL" id="BMMF01000001">
    <property type="protein sequence ID" value="GGK20904.1"/>
    <property type="molecule type" value="Genomic_DNA"/>
</dbReference>
<proteinExistence type="predicted"/>
<gene>
    <name evidence="3" type="ORF">GCM10011322_04430</name>
</gene>
<reference evidence="3 4" key="1">
    <citation type="journal article" date="2014" name="Int. J. Syst. Evol. Microbiol.">
        <title>Complete genome sequence of Corynebacterium casei LMG S-19264T (=DSM 44701T), isolated from a smear-ripened cheese.</title>
        <authorList>
            <consortium name="US DOE Joint Genome Institute (JGI-PGF)"/>
            <person name="Walter F."/>
            <person name="Albersmeier A."/>
            <person name="Kalinowski J."/>
            <person name="Ruckert C."/>
        </authorList>
    </citation>
    <scope>NUCLEOTIDE SEQUENCE [LARGE SCALE GENOMIC DNA]</scope>
    <source>
        <strain evidence="3 4">CGMCC 1.9161</strain>
    </source>
</reference>
<dbReference type="Pfam" id="PF06792">
    <property type="entry name" value="UPF0261"/>
    <property type="match status" value="1"/>
</dbReference>
<dbReference type="Pfam" id="PF23189">
    <property type="entry name" value="UPF0261_C"/>
    <property type="match status" value="1"/>
</dbReference>
<dbReference type="InterPro" id="IPR008322">
    <property type="entry name" value="UPF0261"/>
</dbReference>
<evidence type="ECO:0000313" key="3">
    <source>
        <dbReference type="EMBL" id="GGK20904.1"/>
    </source>
</evidence>
<dbReference type="InterPro" id="IPR056778">
    <property type="entry name" value="UPF0261_C"/>
</dbReference>
<comment type="caution">
    <text evidence="3">The sequence shown here is derived from an EMBL/GenBank/DDBJ whole genome shotgun (WGS) entry which is preliminary data.</text>
</comment>
<evidence type="ECO:0000259" key="1">
    <source>
        <dbReference type="Pfam" id="PF06792"/>
    </source>
</evidence>
<dbReference type="PANTHER" id="PTHR31862:SF1">
    <property type="entry name" value="UPF0261 DOMAIN PROTEIN (AFU_ORTHOLOGUE AFUA_1G10120)"/>
    <property type="match status" value="1"/>
</dbReference>
<dbReference type="Gene3D" id="3.40.50.12030">
    <property type="entry name" value="Uncharacterised protein family UPF0261, NC domain"/>
    <property type="match status" value="1"/>
</dbReference>
<accession>A0A917Q3P2</accession>